<accession>A0AAV0X1F9</accession>
<organism evidence="2 3">
    <name type="scientific">Macrosiphum euphorbiae</name>
    <name type="common">potato aphid</name>
    <dbReference type="NCBI Taxonomy" id="13131"/>
    <lineage>
        <taxon>Eukaryota</taxon>
        <taxon>Metazoa</taxon>
        <taxon>Ecdysozoa</taxon>
        <taxon>Arthropoda</taxon>
        <taxon>Hexapoda</taxon>
        <taxon>Insecta</taxon>
        <taxon>Pterygota</taxon>
        <taxon>Neoptera</taxon>
        <taxon>Paraneoptera</taxon>
        <taxon>Hemiptera</taxon>
        <taxon>Sternorrhyncha</taxon>
        <taxon>Aphidomorpha</taxon>
        <taxon>Aphidoidea</taxon>
        <taxon>Aphididae</taxon>
        <taxon>Macrosiphini</taxon>
        <taxon>Macrosiphum</taxon>
    </lineage>
</organism>
<evidence type="ECO:0000313" key="2">
    <source>
        <dbReference type="EMBL" id="CAI6361601.1"/>
    </source>
</evidence>
<evidence type="ECO:0000256" key="1">
    <source>
        <dbReference type="SAM" id="MobiDB-lite"/>
    </source>
</evidence>
<dbReference type="Proteomes" id="UP001160148">
    <property type="component" value="Unassembled WGS sequence"/>
</dbReference>
<name>A0AAV0X1F9_9HEMI</name>
<comment type="caution">
    <text evidence="2">The sequence shown here is derived from an EMBL/GenBank/DDBJ whole genome shotgun (WGS) entry which is preliminary data.</text>
</comment>
<sequence>MENIGNNDLINIDNSAMDIDLPEATTDNGGIKRAASSSTTSNATQEPISIINKIGTKLAVNEKKQTSTTSTATKIQKDQVIKKSKTLVRSNSTEKLIDNIKQFIEPARNIIKNSKNINIDFYQLKNIVINAQGNADPSDICKQYGTDTKTVLNTIEVVRPAIRSQSLKNRLTRLSTKLLETMDLDNRETTVLDTDNPSSPNNYLTN</sequence>
<reference evidence="2 3" key="1">
    <citation type="submission" date="2023-01" db="EMBL/GenBank/DDBJ databases">
        <authorList>
            <person name="Whitehead M."/>
        </authorList>
    </citation>
    <scope>NUCLEOTIDE SEQUENCE [LARGE SCALE GENOMIC DNA]</scope>
</reference>
<dbReference type="EMBL" id="CARXXK010000003">
    <property type="protein sequence ID" value="CAI6361601.1"/>
    <property type="molecule type" value="Genomic_DNA"/>
</dbReference>
<proteinExistence type="predicted"/>
<gene>
    <name evidence="2" type="ORF">MEUPH1_LOCUS16764</name>
</gene>
<protein>
    <submittedName>
        <fullName evidence="2">Uncharacterized protein</fullName>
    </submittedName>
</protein>
<keyword evidence="3" id="KW-1185">Reference proteome</keyword>
<feature type="compositionally biased region" description="Low complexity" evidence="1">
    <location>
        <begin position="34"/>
        <end position="44"/>
    </location>
</feature>
<dbReference type="AlphaFoldDB" id="A0AAV0X1F9"/>
<evidence type="ECO:0000313" key="3">
    <source>
        <dbReference type="Proteomes" id="UP001160148"/>
    </source>
</evidence>
<feature type="region of interest" description="Disordered" evidence="1">
    <location>
        <begin position="23"/>
        <end position="46"/>
    </location>
</feature>